<feature type="compositionally biased region" description="Low complexity" evidence="6">
    <location>
        <begin position="868"/>
        <end position="953"/>
    </location>
</feature>
<evidence type="ECO:0000256" key="2">
    <source>
        <dbReference type="ARBA" id="ARBA00022771"/>
    </source>
</evidence>
<feature type="compositionally biased region" description="Basic and acidic residues" evidence="6">
    <location>
        <begin position="272"/>
        <end position="284"/>
    </location>
</feature>
<feature type="compositionally biased region" description="Polar residues" evidence="6">
    <location>
        <begin position="1048"/>
        <end position="1073"/>
    </location>
</feature>
<evidence type="ECO:0000256" key="1">
    <source>
        <dbReference type="ARBA" id="ARBA00022723"/>
    </source>
</evidence>
<feature type="region of interest" description="Disordered" evidence="6">
    <location>
        <begin position="988"/>
        <end position="1010"/>
    </location>
</feature>
<feature type="compositionally biased region" description="Polar residues" evidence="6">
    <location>
        <begin position="682"/>
        <end position="691"/>
    </location>
</feature>
<keyword evidence="5" id="KW-0175">Coiled coil</keyword>
<dbReference type="InterPro" id="IPR002893">
    <property type="entry name" value="Znf_MYND"/>
</dbReference>
<evidence type="ECO:0000256" key="5">
    <source>
        <dbReference type="SAM" id="Coils"/>
    </source>
</evidence>
<dbReference type="Pfam" id="PF24324">
    <property type="entry name" value="MYND_ZMYND11_ZMYD8"/>
    <property type="match status" value="1"/>
</dbReference>
<feature type="compositionally biased region" description="Basic and acidic residues" evidence="6">
    <location>
        <begin position="190"/>
        <end position="202"/>
    </location>
</feature>
<evidence type="ECO:0000313" key="8">
    <source>
        <dbReference type="EMBL" id="KAK4325181.1"/>
    </source>
</evidence>
<feature type="compositionally biased region" description="Acidic residues" evidence="6">
    <location>
        <begin position="139"/>
        <end position="151"/>
    </location>
</feature>
<organism evidence="8 9">
    <name type="scientific">Petrolisthes manimaculis</name>
    <dbReference type="NCBI Taxonomy" id="1843537"/>
    <lineage>
        <taxon>Eukaryota</taxon>
        <taxon>Metazoa</taxon>
        <taxon>Ecdysozoa</taxon>
        <taxon>Arthropoda</taxon>
        <taxon>Crustacea</taxon>
        <taxon>Multicrustacea</taxon>
        <taxon>Malacostraca</taxon>
        <taxon>Eumalacostraca</taxon>
        <taxon>Eucarida</taxon>
        <taxon>Decapoda</taxon>
        <taxon>Pleocyemata</taxon>
        <taxon>Anomura</taxon>
        <taxon>Galatheoidea</taxon>
        <taxon>Porcellanidae</taxon>
        <taxon>Petrolisthes</taxon>
    </lineage>
</organism>
<keyword evidence="1" id="KW-0479">Metal-binding</keyword>
<evidence type="ECO:0000256" key="3">
    <source>
        <dbReference type="ARBA" id="ARBA00022833"/>
    </source>
</evidence>
<dbReference type="AlphaFoldDB" id="A0AAE1QF34"/>
<feature type="region of interest" description="Disordered" evidence="6">
    <location>
        <begin position="488"/>
        <end position="511"/>
    </location>
</feature>
<comment type="caution">
    <text evidence="8">The sequence shown here is derived from an EMBL/GenBank/DDBJ whole genome shotgun (WGS) entry which is preliminary data.</text>
</comment>
<feature type="region of interest" description="Disordered" evidence="6">
    <location>
        <begin position="757"/>
        <end position="780"/>
    </location>
</feature>
<evidence type="ECO:0000256" key="6">
    <source>
        <dbReference type="SAM" id="MobiDB-lite"/>
    </source>
</evidence>
<feature type="region of interest" description="Disordered" evidence="6">
    <location>
        <begin position="648"/>
        <end position="708"/>
    </location>
</feature>
<name>A0AAE1QF34_9EUCA</name>
<evidence type="ECO:0000313" key="9">
    <source>
        <dbReference type="Proteomes" id="UP001292094"/>
    </source>
</evidence>
<dbReference type="PROSITE" id="PS50865">
    <property type="entry name" value="ZF_MYND_2"/>
    <property type="match status" value="1"/>
</dbReference>
<evidence type="ECO:0000259" key="7">
    <source>
        <dbReference type="PROSITE" id="PS50865"/>
    </source>
</evidence>
<feature type="region of interest" description="Disordered" evidence="6">
    <location>
        <begin position="110"/>
        <end position="129"/>
    </location>
</feature>
<reference evidence="8" key="1">
    <citation type="submission" date="2023-11" db="EMBL/GenBank/DDBJ databases">
        <title>Genome assemblies of two species of porcelain crab, Petrolisthes cinctipes and Petrolisthes manimaculis (Anomura: Porcellanidae).</title>
        <authorList>
            <person name="Angst P."/>
        </authorList>
    </citation>
    <scope>NUCLEOTIDE SEQUENCE</scope>
    <source>
        <strain evidence="8">PB745_02</strain>
        <tissue evidence="8">Gill</tissue>
    </source>
</reference>
<gene>
    <name evidence="8" type="ORF">Pmani_004218</name>
</gene>
<feature type="compositionally biased region" description="Basic and acidic residues" evidence="6">
    <location>
        <begin position="382"/>
        <end position="410"/>
    </location>
</feature>
<feature type="compositionally biased region" description="Polar residues" evidence="6">
    <location>
        <begin position="215"/>
        <end position="230"/>
    </location>
</feature>
<feature type="compositionally biased region" description="Low complexity" evidence="6">
    <location>
        <begin position="990"/>
        <end position="1009"/>
    </location>
</feature>
<dbReference type="SUPFAM" id="SSF144232">
    <property type="entry name" value="HIT/MYND zinc finger-like"/>
    <property type="match status" value="1"/>
</dbReference>
<feature type="compositionally biased region" description="Polar residues" evidence="6">
    <location>
        <begin position="120"/>
        <end position="129"/>
    </location>
</feature>
<feature type="compositionally biased region" description="Polar residues" evidence="6">
    <location>
        <begin position="1081"/>
        <end position="1106"/>
    </location>
</feature>
<dbReference type="Gene3D" id="6.10.140.2220">
    <property type="match status" value="1"/>
</dbReference>
<dbReference type="Proteomes" id="UP001292094">
    <property type="component" value="Unassembled WGS sequence"/>
</dbReference>
<feature type="region of interest" description="Disordered" evidence="6">
    <location>
        <begin position="1147"/>
        <end position="1168"/>
    </location>
</feature>
<proteinExistence type="predicted"/>
<feature type="compositionally biased region" description="Polar residues" evidence="6">
    <location>
        <begin position="238"/>
        <end position="248"/>
    </location>
</feature>
<keyword evidence="3" id="KW-0862">Zinc</keyword>
<feature type="compositionally biased region" description="Polar residues" evidence="6">
    <location>
        <begin position="759"/>
        <end position="780"/>
    </location>
</feature>
<accession>A0AAE1QF34</accession>
<dbReference type="GO" id="GO:0008270">
    <property type="term" value="F:zinc ion binding"/>
    <property type="evidence" value="ECO:0007669"/>
    <property type="project" value="UniProtKB-KW"/>
</dbReference>
<feature type="compositionally biased region" description="Polar residues" evidence="6">
    <location>
        <begin position="1147"/>
        <end position="1161"/>
    </location>
</feature>
<feature type="region of interest" description="Disordered" evidence="6">
    <location>
        <begin position="1048"/>
        <end position="1110"/>
    </location>
</feature>
<feature type="coiled-coil region" evidence="5">
    <location>
        <begin position="543"/>
        <end position="570"/>
    </location>
</feature>
<feature type="region of interest" description="Disordered" evidence="6">
    <location>
        <begin position="374"/>
        <end position="424"/>
    </location>
</feature>
<keyword evidence="9" id="KW-1185">Reference proteome</keyword>
<dbReference type="EMBL" id="JAWZYT010000296">
    <property type="protein sequence ID" value="KAK4325181.1"/>
    <property type="molecule type" value="Genomic_DNA"/>
</dbReference>
<keyword evidence="2 4" id="KW-0863">Zinc-finger</keyword>
<dbReference type="InterPro" id="IPR057053">
    <property type="entry name" value="MYND_ZMYND11_ZMYD8"/>
</dbReference>
<feature type="region of interest" description="Disordered" evidence="6">
    <location>
        <begin position="53"/>
        <end position="78"/>
    </location>
</feature>
<sequence length="1222" mass="136026">MHSQPPLPGQISSVDAVLEDLCIDPSRLEKVPRVILKRLTQGFIKKWIRPPQKSLNEDEDSFSSNKKNRTFTDCPALPLSPSDNLHPLLSTNMGILSALTPTSPFTCVSPPLKENAPAEPSTSIDSNLLNDMRSVLTVGDDDRDSDDEEYLPDLTDPSWEAPSTKKKKLRSPDDKIERKKKTLDTSNFNKGRDPKLMKDARKVFKQKQKMFIASKTLSGVKSYGKSTESAQDLKPSDSGVSTSPSQLPTKLLNDLPKTHIQPTTEPSPNDSEIEKRKAQIRENISRGFPQKSFTSEPIPIPEENLPLNEEVTMANEDNNDGQSIAVISDIQGNAISVFANNCDANEEGYDSDQTITFESPVLSDANLLDETNNLTQHTISEPTHDSREYKSKRKYDIQADEGKRKKDKCSSEQPKTHQKKNMVTIHSNISPLKSSDLYPEAMIVKVESIGNKIYQSGGNATSGDDLAPKMTSSGEDYLESKVKNWCASPKRSTDDKESVNAQAVGDSGNDDEKHLAHTKLILSKLNKLDRQRKQCDEKIKQAWEEHNKKIAVLEEQKAKYEKEMENLMTQHIGGDNISHTSVRNQPTACIPDNSCTEKGQNNLQEESASVLPVGPSVSQTESVPLPLAGSIPTTKASVAQAVFLRSTPVSSPNKVTPQPPPPQLPVAAQPSTLGTPEPVPTPSTSLSSNTFVPEEGSSKDTEGTKGISIIRQASISQFGKKRSGKKKDKGVKFRVVAKSSLPVTTSVQTKPVEEITRQPARSNTAVGPVQHNNNLTTPYYSKNIAPPNVVVSNRMPLPTVKQPPTYTEHLQTQIRQNLPGMSNNNSSGNLLFIPKGQQQQQQHPQLYIMQPQPQVQEQHVIMNPPNHQQAQQVYTQQPQIQKHNHQQAQQVYTQQPQIQKHNHQQAQQVYTQQPQIQKHNQQQAQQVYTQQPQIQKHNQQQAQQVYTQQPQIQKHNHQQQLPLMTSQHYVQHQQQQPVQQLVTCPQSLFPPQHQKSTQQQQQQQQPQQQSVGLLQHLLKNGPRPHTQNQQEHSRQPFSQNTLLMQPQQSCMSAVTQNTKSQQRNSTKPNNIGQQPHAVGSITASSTPVHSHQSHLLVSATPSQPQPGHSIARPVHLATRPAHPTPQASQIQPKLSQTIQPVRTAIQGSNSLPQLSPHQPQEGTELRQEEVLPDSPVFSLESCSCFICGSAGEYTCCSGIVYCSRDCQAKDWHRHREECTKIK</sequence>
<feature type="domain" description="MYND-type" evidence="7">
    <location>
        <begin position="1184"/>
        <end position="1218"/>
    </location>
</feature>
<feature type="compositionally biased region" description="Polar residues" evidence="6">
    <location>
        <begin position="260"/>
        <end position="270"/>
    </location>
</feature>
<feature type="region of interest" description="Disordered" evidence="6">
    <location>
        <begin position="866"/>
        <end position="959"/>
    </location>
</feature>
<feature type="region of interest" description="Disordered" evidence="6">
    <location>
        <begin position="215"/>
        <end position="303"/>
    </location>
</feature>
<protein>
    <recommendedName>
        <fullName evidence="7">MYND-type domain-containing protein</fullName>
    </recommendedName>
</protein>
<evidence type="ECO:0000256" key="4">
    <source>
        <dbReference type="PROSITE-ProRule" id="PRU00134"/>
    </source>
</evidence>
<feature type="region of interest" description="Disordered" evidence="6">
    <location>
        <begin position="137"/>
        <end position="202"/>
    </location>
</feature>